<dbReference type="InterPro" id="IPR044135">
    <property type="entry name" value="Met-tRNA-FMT_C"/>
</dbReference>
<keyword evidence="5 8" id="KW-0808">Transferase</keyword>
<dbReference type="InterPro" id="IPR036477">
    <property type="entry name" value="Formyl_transf_N_sf"/>
</dbReference>
<dbReference type="InterPro" id="IPR005793">
    <property type="entry name" value="Formyl_trans_C"/>
</dbReference>
<dbReference type="Pfam" id="PF00551">
    <property type="entry name" value="Formyl_trans_N"/>
    <property type="match status" value="1"/>
</dbReference>
<dbReference type="CDD" id="cd08704">
    <property type="entry name" value="Met_tRNA_FMT_C"/>
    <property type="match status" value="1"/>
</dbReference>
<dbReference type="Proteomes" id="UP000283872">
    <property type="component" value="Unassembled WGS sequence"/>
</dbReference>
<dbReference type="EC" id="2.1.2.9" evidence="3 8"/>
<dbReference type="NCBIfam" id="TIGR00460">
    <property type="entry name" value="fmt"/>
    <property type="match status" value="1"/>
</dbReference>
<reference evidence="11" key="2">
    <citation type="submission" date="2022-07" db="EMBL/GenBank/DDBJ databases">
        <title>Prevotella copri.</title>
        <authorList>
            <person name="Yang C."/>
        </authorList>
    </citation>
    <scope>NUCLEOTIDE SEQUENCE</scope>
    <source>
        <strain evidence="11">HF1476</strain>
    </source>
</reference>
<dbReference type="InterPro" id="IPR011034">
    <property type="entry name" value="Formyl_transferase-like_C_sf"/>
</dbReference>
<dbReference type="GO" id="GO:0004479">
    <property type="term" value="F:methionyl-tRNA formyltransferase activity"/>
    <property type="evidence" value="ECO:0007669"/>
    <property type="project" value="UniProtKB-UniRule"/>
</dbReference>
<dbReference type="HAMAP" id="MF_00182">
    <property type="entry name" value="Formyl_trans"/>
    <property type="match status" value="1"/>
</dbReference>
<evidence type="ECO:0000256" key="8">
    <source>
        <dbReference type="HAMAP-Rule" id="MF_00182"/>
    </source>
</evidence>
<dbReference type="GO" id="GO:0005829">
    <property type="term" value="C:cytosol"/>
    <property type="evidence" value="ECO:0007669"/>
    <property type="project" value="TreeGrafter"/>
</dbReference>
<evidence type="ECO:0000256" key="7">
    <source>
        <dbReference type="ARBA" id="ARBA00048558"/>
    </source>
</evidence>
<dbReference type="InterPro" id="IPR037022">
    <property type="entry name" value="Formyl_trans_C_sf"/>
</dbReference>
<comment type="function">
    <text evidence="1 8">Attaches a formyl group to the free amino group of methionyl-tRNA(fMet). The formyl group appears to play a dual role in the initiator identity of N-formylmethionyl-tRNA by promoting its recognition by IF2 and preventing the misappropriation of this tRNA by the elongation apparatus.</text>
</comment>
<evidence type="ECO:0000259" key="9">
    <source>
        <dbReference type="Pfam" id="PF00551"/>
    </source>
</evidence>
<evidence type="ECO:0000313" key="15">
    <source>
        <dbReference type="Proteomes" id="UP000286501"/>
    </source>
</evidence>
<dbReference type="SUPFAM" id="SSF53328">
    <property type="entry name" value="Formyltransferase"/>
    <property type="match status" value="1"/>
</dbReference>
<dbReference type="InterPro" id="IPR002376">
    <property type="entry name" value="Formyl_transf_N"/>
</dbReference>
<accession>A0A3R6IFU8</accession>
<dbReference type="InterPro" id="IPR005794">
    <property type="entry name" value="Fmt"/>
</dbReference>
<evidence type="ECO:0000256" key="5">
    <source>
        <dbReference type="ARBA" id="ARBA00022679"/>
    </source>
</evidence>
<feature type="domain" description="Formyl transferase N-terminal" evidence="9">
    <location>
        <begin position="7"/>
        <end position="183"/>
    </location>
</feature>
<proteinExistence type="inferred from homology"/>
<evidence type="ECO:0000256" key="6">
    <source>
        <dbReference type="ARBA" id="ARBA00022917"/>
    </source>
</evidence>
<dbReference type="AlphaFoldDB" id="A0A3R6IFU8"/>
<dbReference type="PANTHER" id="PTHR11138:SF5">
    <property type="entry name" value="METHIONYL-TRNA FORMYLTRANSFERASE, MITOCHONDRIAL"/>
    <property type="match status" value="1"/>
</dbReference>
<dbReference type="Proteomes" id="UP000286501">
    <property type="component" value="Unassembled WGS sequence"/>
</dbReference>
<comment type="similarity">
    <text evidence="2 8">Belongs to the Fmt family.</text>
</comment>
<sequence>MEKKDLRIVFMGTPEFAVESLKCLVEGGYNVVAVVTQPDKPVGRHQDTLQPSQVKQYAVEHGLPVLQPVKMKDPDFVEQLRSYQADLQVVVAFRMLPEVVWSMPKYGTFNVHAALLPQYRGAAPINWAVINGEKETGVTTFFLDHDIDTGRIILQKRFPIPETANVEYVYDGLMHLGAELALETIDALIAADGNIGSIPQSEMIGQGAELKPAPKIFKDTCRIDFHKPAKQVYDFIRGLSPYPGAWTEIKKKETVVFFDDPKGDDDYVRFPEPTTHPSHKQSTQKIQVLKIFSTRLSCMKRGDAPVGSLRVEGKSLQVACLDEWLIIQELQLSGKKRMDASAFLNGMKDIAYYECLKKDVSDDF</sequence>
<dbReference type="RefSeq" id="WP_118085614.1">
    <property type="nucleotide sequence ID" value="NZ_JANDWK010000003.1"/>
</dbReference>
<comment type="caution">
    <text evidence="8">Lacks conserved residue(s) required for the propagation of feature annotation.</text>
</comment>
<evidence type="ECO:0000313" key="13">
    <source>
        <dbReference type="EMBL" id="RHG68869.1"/>
    </source>
</evidence>
<evidence type="ECO:0000256" key="3">
    <source>
        <dbReference type="ARBA" id="ARBA00012261"/>
    </source>
</evidence>
<dbReference type="PANTHER" id="PTHR11138">
    <property type="entry name" value="METHIONYL-TRNA FORMYLTRANSFERASE"/>
    <property type="match status" value="1"/>
</dbReference>
<dbReference type="Proteomes" id="UP001204486">
    <property type="component" value="Unassembled WGS sequence"/>
</dbReference>
<evidence type="ECO:0000256" key="4">
    <source>
        <dbReference type="ARBA" id="ARBA00016014"/>
    </source>
</evidence>
<protein>
    <recommendedName>
        <fullName evidence="4 8">Methionyl-tRNA formyltransferase</fullName>
        <ecNumber evidence="3 8">2.1.2.9</ecNumber>
    </recommendedName>
</protein>
<evidence type="ECO:0000313" key="16">
    <source>
        <dbReference type="Proteomes" id="UP001204486"/>
    </source>
</evidence>
<reference evidence="14 15" key="1">
    <citation type="submission" date="2018-08" db="EMBL/GenBank/DDBJ databases">
        <title>A genome reference for cultivated species of the human gut microbiota.</title>
        <authorList>
            <person name="Zou Y."/>
            <person name="Xue W."/>
            <person name="Luo G."/>
        </authorList>
    </citation>
    <scope>NUCLEOTIDE SEQUENCE [LARGE SCALE GENOMIC DNA]</scope>
    <source>
        <strain evidence="12 14">AF24-12</strain>
        <strain evidence="13 15">AM22-1</strain>
    </source>
</reference>
<dbReference type="SUPFAM" id="SSF50486">
    <property type="entry name" value="FMT C-terminal domain-like"/>
    <property type="match status" value="1"/>
</dbReference>
<organism evidence="11 16">
    <name type="scientific">Segatella copri</name>
    <dbReference type="NCBI Taxonomy" id="165179"/>
    <lineage>
        <taxon>Bacteria</taxon>
        <taxon>Pseudomonadati</taxon>
        <taxon>Bacteroidota</taxon>
        <taxon>Bacteroidia</taxon>
        <taxon>Bacteroidales</taxon>
        <taxon>Prevotellaceae</taxon>
        <taxon>Segatella</taxon>
    </lineage>
</organism>
<dbReference type="EMBL" id="QRVA01000004">
    <property type="protein sequence ID" value="RGS18277.1"/>
    <property type="molecule type" value="Genomic_DNA"/>
</dbReference>
<name>A0A3R6IFU8_9BACT</name>
<dbReference type="EMBL" id="JANDWN010000003">
    <property type="protein sequence ID" value="MCP9598727.1"/>
    <property type="molecule type" value="Genomic_DNA"/>
</dbReference>
<comment type="catalytic activity">
    <reaction evidence="7 8">
        <text>L-methionyl-tRNA(fMet) + (6R)-10-formyltetrahydrofolate = N-formyl-L-methionyl-tRNA(fMet) + (6S)-5,6,7,8-tetrahydrofolate + H(+)</text>
        <dbReference type="Rhea" id="RHEA:24380"/>
        <dbReference type="Rhea" id="RHEA-COMP:9952"/>
        <dbReference type="Rhea" id="RHEA-COMP:9953"/>
        <dbReference type="ChEBI" id="CHEBI:15378"/>
        <dbReference type="ChEBI" id="CHEBI:57453"/>
        <dbReference type="ChEBI" id="CHEBI:78530"/>
        <dbReference type="ChEBI" id="CHEBI:78844"/>
        <dbReference type="ChEBI" id="CHEBI:195366"/>
        <dbReference type="EC" id="2.1.2.9"/>
    </reaction>
</comment>
<evidence type="ECO:0000313" key="11">
    <source>
        <dbReference type="EMBL" id="MCP9598727.1"/>
    </source>
</evidence>
<dbReference type="CDD" id="cd08646">
    <property type="entry name" value="FMT_core_Met-tRNA-FMT_N"/>
    <property type="match status" value="1"/>
</dbReference>
<evidence type="ECO:0000256" key="1">
    <source>
        <dbReference type="ARBA" id="ARBA00002606"/>
    </source>
</evidence>
<evidence type="ECO:0000259" key="10">
    <source>
        <dbReference type="Pfam" id="PF02911"/>
    </source>
</evidence>
<gene>
    <name evidence="8 11" type="primary">fmt</name>
    <name evidence="13" type="ORF">DW250_01415</name>
    <name evidence="12" type="ORF">DWY11_02815</name>
    <name evidence="11" type="ORF">NNC55_01960</name>
</gene>
<dbReference type="EMBL" id="QRIN01000004">
    <property type="protein sequence ID" value="RHG68869.1"/>
    <property type="molecule type" value="Genomic_DNA"/>
</dbReference>
<dbReference type="InterPro" id="IPR041711">
    <property type="entry name" value="Met-tRNA-FMT_N"/>
</dbReference>
<comment type="caution">
    <text evidence="11">The sequence shown here is derived from an EMBL/GenBank/DDBJ whole genome shotgun (WGS) entry which is preliminary data.</text>
</comment>
<dbReference type="Pfam" id="PF02911">
    <property type="entry name" value="Formyl_trans_C"/>
    <property type="match status" value="2"/>
</dbReference>
<evidence type="ECO:0000256" key="2">
    <source>
        <dbReference type="ARBA" id="ARBA00010699"/>
    </source>
</evidence>
<keyword evidence="6 8" id="KW-0648">Protein biosynthesis</keyword>
<feature type="domain" description="Formyl transferase C-terminal" evidence="10">
    <location>
        <begin position="215"/>
        <end position="257"/>
    </location>
</feature>
<evidence type="ECO:0000313" key="14">
    <source>
        <dbReference type="Proteomes" id="UP000283872"/>
    </source>
</evidence>
<evidence type="ECO:0000313" key="12">
    <source>
        <dbReference type="EMBL" id="RGS18277.1"/>
    </source>
</evidence>
<dbReference type="Gene3D" id="3.40.50.170">
    <property type="entry name" value="Formyl transferase, N-terminal domain"/>
    <property type="match status" value="1"/>
</dbReference>
<dbReference type="Gene3D" id="3.10.25.10">
    <property type="entry name" value="Formyl transferase, C-terminal domain"/>
    <property type="match status" value="1"/>
</dbReference>
<feature type="domain" description="Formyl transferase C-terminal" evidence="10">
    <location>
        <begin position="288"/>
        <end position="347"/>
    </location>
</feature>